<dbReference type="InterPro" id="IPR035959">
    <property type="entry name" value="RutC-like_sf"/>
</dbReference>
<gene>
    <name evidence="2" type="ORF">B5807_01699</name>
</gene>
<dbReference type="GO" id="GO:0019239">
    <property type="term" value="F:deaminase activity"/>
    <property type="evidence" value="ECO:0007669"/>
    <property type="project" value="TreeGrafter"/>
</dbReference>
<dbReference type="GO" id="GO:0005829">
    <property type="term" value="C:cytosol"/>
    <property type="evidence" value="ECO:0007669"/>
    <property type="project" value="TreeGrafter"/>
</dbReference>
<protein>
    <submittedName>
        <fullName evidence="2">Uncharacterized protein</fullName>
    </submittedName>
</protein>
<evidence type="ECO:0000313" key="2">
    <source>
        <dbReference type="EMBL" id="OSS55033.1"/>
    </source>
</evidence>
<comment type="similarity">
    <text evidence="1">Belongs to the RutC family.</text>
</comment>
<sequence length="134" mass="14269">MASDRTPVLASKAPAPPPFLSQAIRDGNLLFCSGQIGTDPSTSSLVEGTVQDRTRQILRNLSAVLEAGGSSLALVNKVNIFLVEPTDFAPMNEVYSTFFEGVKPARTCVFVKALPLGTDVEIECVARVSETAKL</sequence>
<accession>A0A1Y2MFX0</accession>
<dbReference type="OMA" id="ECTAYLN"/>
<dbReference type="Proteomes" id="UP000193240">
    <property type="component" value="Unassembled WGS sequence"/>
</dbReference>
<dbReference type="STRING" id="105696.A0A1Y2MFX0"/>
<dbReference type="InterPro" id="IPR006056">
    <property type="entry name" value="RidA"/>
</dbReference>
<dbReference type="PANTHER" id="PTHR11803">
    <property type="entry name" value="2-IMINOBUTANOATE/2-IMINOPROPANOATE DEAMINASE RIDA"/>
    <property type="match status" value="1"/>
</dbReference>
<keyword evidence="3" id="KW-1185">Reference proteome</keyword>
<organism evidence="2 3">
    <name type="scientific">Epicoccum nigrum</name>
    <name type="common">Soil fungus</name>
    <name type="synonym">Epicoccum purpurascens</name>
    <dbReference type="NCBI Taxonomy" id="105696"/>
    <lineage>
        <taxon>Eukaryota</taxon>
        <taxon>Fungi</taxon>
        <taxon>Dikarya</taxon>
        <taxon>Ascomycota</taxon>
        <taxon>Pezizomycotina</taxon>
        <taxon>Dothideomycetes</taxon>
        <taxon>Pleosporomycetidae</taxon>
        <taxon>Pleosporales</taxon>
        <taxon>Pleosporineae</taxon>
        <taxon>Didymellaceae</taxon>
        <taxon>Epicoccum</taxon>
    </lineage>
</organism>
<dbReference type="NCBIfam" id="TIGR00004">
    <property type="entry name" value="Rid family detoxifying hydrolase"/>
    <property type="match status" value="1"/>
</dbReference>
<dbReference type="AlphaFoldDB" id="A0A1Y2MFX0"/>
<dbReference type="Pfam" id="PF01042">
    <property type="entry name" value="Ribonuc_L-PSP"/>
    <property type="match status" value="1"/>
</dbReference>
<dbReference type="FunCoup" id="A0A1Y2MFX0">
    <property type="interactions" value="513"/>
</dbReference>
<dbReference type="PANTHER" id="PTHR11803:SF42">
    <property type="entry name" value="MMF1"/>
    <property type="match status" value="1"/>
</dbReference>
<evidence type="ECO:0000256" key="1">
    <source>
        <dbReference type="ARBA" id="ARBA00010552"/>
    </source>
</evidence>
<dbReference type="InterPro" id="IPR006175">
    <property type="entry name" value="YjgF/YER057c/UK114"/>
</dbReference>
<evidence type="ECO:0000313" key="3">
    <source>
        <dbReference type="Proteomes" id="UP000193240"/>
    </source>
</evidence>
<dbReference type="EMBL" id="KZ107838">
    <property type="protein sequence ID" value="OSS55033.1"/>
    <property type="molecule type" value="Genomic_DNA"/>
</dbReference>
<dbReference type="SUPFAM" id="SSF55298">
    <property type="entry name" value="YjgF-like"/>
    <property type="match status" value="1"/>
</dbReference>
<reference evidence="2 3" key="1">
    <citation type="journal article" date="2017" name="Genome Announc.">
        <title>Genome sequence of the saprophytic ascomycete Epicoccum nigrum ICMP 19927 strain isolated from New Zealand.</title>
        <authorList>
            <person name="Fokin M."/>
            <person name="Fleetwood D."/>
            <person name="Weir B.S."/>
            <person name="Villas-Boas S.G."/>
        </authorList>
    </citation>
    <scope>NUCLEOTIDE SEQUENCE [LARGE SCALE GENOMIC DNA]</scope>
    <source>
        <strain evidence="2 3">ICMP 19927</strain>
    </source>
</reference>
<dbReference type="CDD" id="cd00448">
    <property type="entry name" value="YjgF_YER057c_UK114_family"/>
    <property type="match status" value="1"/>
</dbReference>
<dbReference type="FunFam" id="3.30.1330.40:FF:000001">
    <property type="entry name" value="L-PSP family endoribonuclease"/>
    <property type="match status" value="1"/>
</dbReference>
<dbReference type="GO" id="GO:0005739">
    <property type="term" value="C:mitochondrion"/>
    <property type="evidence" value="ECO:0007669"/>
    <property type="project" value="TreeGrafter"/>
</dbReference>
<dbReference type="InParanoid" id="A0A1Y2MFX0"/>
<dbReference type="Gene3D" id="3.30.1330.40">
    <property type="entry name" value="RutC-like"/>
    <property type="match status" value="1"/>
</dbReference>
<proteinExistence type="inferred from homology"/>
<name>A0A1Y2MFX0_EPING</name>